<evidence type="ECO:0000256" key="1">
    <source>
        <dbReference type="SAM" id="SignalP"/>
    </source>
</evidence>
<name>A0A2I7N7B5_9NEIS</name>
<accession>A0A2I7N7B5</accession>
<sequence>MKKSEITFRKKLLLALSMVISYGMADDIYQYEDDESAVIKSGSKYRSSDDYFDNDASIQLQEAEIKALKNAFISPYNHLQDPIDLNMGLADTRTESKETFHLGTSVIGNINSPTQGQNRAYNTDIFQIWGNPVELAGLHLELAELPY</sequence>
<feature type="signal peptide" evidence="1">
    <location>
        <begin position="1"/>
        <end position="25"/>
    </location>
</feature>
<dbReference type="RefSeq" id="WP_102951634.1">
    <property type="nucleotide sequence ID" value="NZ_CP024847.1"/>
</dbReference>
<dbReference type="EMBL" id="CP024847">
    <property type="protein sequence ID" value="AUR52341.1"/>
    <property type="molecule type" value="Genomic_DNA"/>
</dbReference>
<protein>
    <submittedName>
        <fullName evidence="2">Uncharacterized protein</fullName>
    </submittedName>
</protein>
<keyword evidence="1" id="KW-0732">Signal</keyword>
<proteinExistence type="predicted"/>
<reference evidence="3" key="1">
    <citation type="submission" date="2017-11" db="EMBL/GenBank/DDBJ databases">
        <authorList>
            <person name="Chan K.G."/>
            <person name="Lee L.S."/>
        </authorList>
    </citation>
    <scope>NUCLEOTIDE SEQUENCE [LARGE SCALE GENOMIC DNA]</scope>
    <source>
        <strain evidence="3">DSM 100970</strain>
    </source>
</reference>
<evidence type="ECO:0000313" key="2">
    <source>
        <dbReference type="EMBL" id="AUR52341.1"/>
    </source>
</evidence>
<organism evidence="2 3">
    <name type="scientific">Aquella oligotrophica</name>
    <dbReference type="NCBI Taxonomy" id="2067065"/>
    <lineage>
        <taxon>Bacteria</taxon>
        <taxon>Pseudomonadati</taxon>
        <taxon>Pseudomonadota</taxon>
        <taxon>Betaproteobacteria</taxon>
        <taxon>Neisseriales</taxon>
        <taxon>Neisseriaceae</taxon>
        <taxon>Aquella</taxon>
    </lineage>
</organism>
<dbReference type="KEGG" id="nba:CUN60_08540"/>
<dbReference type="AlphaFoldDB" id="A0A2I7N7B5"/>
<feature type="chain" id="PRO_5014414906" evidence="1">
    <location>
        <begin position="26"/>
        <end position="147"/>
    </location>
</feature>
<dbReference type="Proteomes" id="UP000236655">
    <property type="component" value="Chromosome"/>
</dbReference>
<keyword evidence="3" id="KW-1185">Reference proteome</keyword>
<evidence type="ECO:0000313" key="3">
    <source>
        <dbReference type="Proteomes" id="UP000236655"/>
    </source>
</evidence>
<gene>
    <name evidence="2" type="ORF">CUN60_08540</name>
</gene>